<keyword evidence="5 11" id="KW-0067">ATP-binding</keyword>
<dbReference type="InterPro" id="IPR036640">
    <property type="entry name" value="ABC1_TM_sf"/>
</dbReference>
<keyword evidence="7 8" id="KW-0472">Membrane</keyword>
<evidence type="ECO:0000256" key="2">
    <source>
        <dbReference type="ARBA" id="ARBA00005417"/>
    </source>
</evidence>
<dbReference type="InterPro" id="IPR027417">
    <property type="entry name" value="P-loop_NTPase"/>
</dbReference>
<evidence type="ECO:0000313" key="11">
    <source>
        <dbReference type="EMBL" id="MFD2239262.1"/>
    </source>
</evidence>
<evidence type="ECO:0000259" key="10">
    <source>
        <dbReference type="PROSITE" id="PS50929"/>
    </source>
</evidence>
<evidence type="ECO:0000313" key="12">
    <source>
        <dbReference type="Proteomes" id="UP001597371"/>
    </source>
</evidence>
<dbReference type="GO" id="GO:0005524">
    <property type="term" value="F:ATP binding"/>
    <property type="evidence" value="ECO:0007669"/>
    <property type="project" value="UniProtKB-KW"/>
</dbReference>
<feature type="domain" description="ABC transmembrane type-1" evidence="10">
    <location>
        <begin position="38"/>
        <end position="336"/>
    </location>
</feature>
<dbReference type="SUPFAM" id="SSF90123">
    <property type="entry name" value="ABC transporter transmembrane region"/>
    <property type="match status" value="1"/>
</dbReference>
<name>A0ABW5CR14_9HYPH</name>
<accession>A0ABW5CR14</accession>
<evidence type="ECO:0000256" key="1">
    <source>
        <dbReference type="ARBA" id="ARBA00004651"/>
    </source>
</evidence>
<comment type="caution">
    <text evidence="11">The sequence shown here is derived from an EMBL/GenBank/DDBJ whole genome shotgun (WGS) entry which is preliminary data.</text>
</comment>
<dbReference type="SMART" id="SM00382">
    <property type="entry name" value="AAA"/>
    <property type="match status" value="1"/>
</dbReference>
<evidence type="ECO:0000256" key="8">
    <source>
        <dbReference type="SAM" id="Phobius"/>
    </source>
</evidence>
<dbReference type="PROSITE" id="PS00211">
    <property type="entry name" value="ABC_TRANSPORTER_1"/>
    <property type="match status" value="1"/>
</dbReference>
<feature type="transmembrane region" description="Helical" evidence="8">
    <location>
        <begin position="94"/>
        <end position="111"/>
    </location>
</feature>
<dbReference type="PROSITE" id="PS50893">
    <property type="entry name" value="ABC_TRANSPORTER_2"/>
    <property type="match status" value="1"/>
</dbReference>
<sequence length="607" mass="65914">MRPVPSTPPPEGAFTGYRELVRFARELWRHSPRRTAKALAFQLLGGVTEGVSILLLLPILGFLEMPAAGGGGGAAILVPDLWFLPGLAGARLEFLWVLVALVAVLSLLAVFNRYRTLFVADLLQGFVNRVRSGLFEALARARWSMVAHRRAADLNHVLTSEIDRLQLCAVSALALVQLGIVQVVYLCVSLAISPAMTAFAGGVGTLVLLGLHPLRKRAHAFGLLLSQNRREQYRTVTDFLAGMKIAKSYNVEEVHVARLGETLRRVQADNLRFNRVATLANTGFQIGSALALAIFIFLAVEHVALPLAEIVVLLLVFMRLAPRFMEMQVGLQQLLSALPAFETTRALREEFEAEREEGGSGPAPALVEVLRLRSVSFTYPGAEGAALTDITFDIPRGQVTALIGPSGAGKSTLVDLALGLTEPSAGEIRVDDEPLSRENRRAWRARVAYVPQEPFLFHASIAANLRLAHPGATMEELRAALSAAQALRFVDALPEGMETIVGDRGTRLSGGERQRVALARALLRTPDLLILDEATSALDQENQALVAQAIAVARGRLTVLMIAHSPKMIEFADFVVALEAGRLKETGRFDVLARDRHTALGRMMEGN</sequence>
<dbReference type="InterPro" id="IPR011527">
    <property type="entry name" value="ABC1_TM_dom"/>
</dbReference>
<keyword evidence="6 8" id="KW-1133">Transmembrane helix</keyword>
<dbReference type="PROSITE" id="PS50929">
    <property type="entry name" value="ABC_TM1F"/>
    <property type="match status" value="1"/>
</dbReference>
<feature type="transmembrane region" description="Helical" evidence="8">
    <location>
        <begin position="303"/>
        <end position="321"/>
    </location>
</feature>
<evidence type="ECO:0000256" key="6">
    <source>
        <dbReference type="ARBA" id="ARBA00022989"/>
    </source>
</evidence>
<dbReference type="SUPFAM" id="SSF52540">
    <property type="entry name" value="P-loop containing nucleoside triphosphate hydrolases"/>
    <property type="match status" value="1"/>
</dbReference>
<proteinExistence type="inferred from homology"/>
<evidence type="ECO:0000256" key="5">
    <source>
        <dbReference type="ARBA" id="ARBA00022840"/>
    </source>
</evidence>
<dbReference type="Gene3D" id="1.20.1560.10">
    <property type="entry name" value="ABC transporter type 1, transmembrane domain"/>
    <property type="match status" value="1"/>
</dbReference>
<dbReference type="InterPro" id="IPR003439">
    <property type="entry name" value="ABC_transporter-like_ATP-bd"/>
</dbReference>
<dbReference type="InterPro" id="IPR017871">
    <property type="entry name" value="ABC_transporter-like_CS"/>
</dbReference>
<dbReference type="PANTHER" id="PTHR24221:SF654">
    <property type="entry name" value="ATP-BINDING CASSETTE SUB-FAMILY B MEMBER 6"/>
    <property type="match status" value="1"/>
</dbReference>
<dbReference type="InterPro" id="IPR039421">
    <property type="entry name" value="Type_1_exporter"/>
</dbReference>
<evidence type="ECO:0000256" key="4">
    <source>
        <dbReference type="ARBA" id="ARBA00022741"/>
    </source>
</evidence>
<keyword evidence="12" id="KW-1185">Reference proteome</keyword>
<evidence type="ECO:0000259" key="9">
    <source>
        <dbReference type="PROSITE" id="PS50893"/>
    </source>
</evidence>
<organism evidence="11 12">
    <name type="scientific">Aureimonas populi</name>
    <dbReference type="NCBI Taxonomy" id="1701758"/>
    <lineage>
        <taxon>Bacteria</taxon>
        <taxon>Pseudomonadati</taxon>
        <taxon>Pseudomonadota</taxon>
        <taxon>Alphaproteobacteria</taxon>
        <taxon>Hyphomicrobiales</taxon>
        <taxon>Aurantimonadaceae</taxon>
        <taxon>Aureimonas</taxon>
    </lineage>
</organism>
<dbReference type="InterPro" id="IPR003593">
    <property type="entry name" value="AAA+_ATPase"/>
</dbReference>
<reference evidence="12" key="1">
    <citation type="journal article" date="2019" name="Int. J. Syst. Evol. Microbiol.">
        <title>The Global Catalogue of Microorganisms (GCM) 10K type strain sequencing project: providing services to taxonomists for standard genome sequencing and annotation.</title>
        <authorList>
            <consortium name="The Broad Institute Genomics Platform"/>
            <consortium name="The Broad Institute Genome Sequencing Center for Infectious Disease"/>
            <person name="Wu L."/>
            <person name="Ma J."/>
        </authorList>
    </citation>
    <scope>NUCLEOTIDE SEQUENCE [LARGE SCALE GENOMIC DNA]</scope>
    <source>
        <strain evidence="12">ZS-35-S2</strain>
    </source>
</reference>
<dbReference type="Pfam" id="PF00005">
    <property type="entry name" value="ABC_tran"/>
    <property type="match status" value="1"/>
</dbReference>
<dbReference type="PANTHER" id="PTHR24221">
    <property type="entry name" value="ATP-BINDING CASSETTE SUB-FAMILY B"/>
    <property type="match status" value="1"/>
</dbReference>
<feature type="transmembrane region" description="Helical" evidence="8">
    <location>
        <begin position="39"/>
        <end position="63"/>
    </location>
</feature>
<protein>
    <submittedName>
        <fullName evidence="11">ABC transporter ATP-binding protein</fullName>
    </submittedName>
</protein>
<keyword evidence="3 8" id="KW-0812">Transmembrane</keyword>
<comment type="subcellular location">
    <subcellularLocation>
        <location evidence="1">Cell membrane</location>
        <topology evidence="1">Multi-pass membrane protein</topology>
    </subcellularLocation>
</comment>
<feature type="transmembrane region" description="Helical" evidence="8">
    <location>
        <begin position="191"/>
        <end position="211"/>
    </location>
</feature>
<feature type="transmembrane region" description="Helical" evidence="8">
    <location>
        <begin position="165"/>
        <end position="185"/>
    </location>
</feature>
<dbReference type="RefSeq" id="WP_209738284.1">
    <property type="nucleotide sequence ID" value="NZ_CP072611.1"/>
</dbReference>
<keyword evidence="4" id="KW-0547">Nucleotide-binding</keyword>
<gene>
    <name evidence="11" type="ORF">ACFSKQ_17570</name>
</gene>
<feature type="domain" description="ABC transporter" evidence="9">
    <location>
        <begin position="370"/>
        <end position="605"/>
    </location>
</feature>
<dbReference type="Pfam" id="PF00664">
    <property type="entry name" value="ABC_membrane"/>
    <property type="match status" value="1"/>
</dbReference>
<evidence type="ECO:0000256" key="3">
    <source>
        <dbReference type="ARBA" id="ARBA00022692"/>
    </source>
</evidence>
<comment type="similarity">
    <text evidence="2">Belongs to the ABC transporter superfamily.</text>
</comment>
<dbReference type="Proteomes" id="UP001597371">
    <property type="component" value="Unassembled WGS sequence"/>
</dbReference>
<dbReference type="EMBL" id="JBHUIJ010000028">
    <property type="protein sequence ID" value="MFD2239262.1"/>
    <property type="molecule type" value="Genomic_DNA"/>
</dbReference>
<dbReference type="Gene3D" id="3.40.50.300">
    <property type="entry name" value="P-loop containing nucleotide triphosphate hydrolases"/>
    <property type="match status" value="1"/>
</dbReference>
<evidence type="ECO:0000256" key="7">
    <source>
        <dbReference type="ARBA" id="ARBA00023136"/>
    </source>
</evidence>